<feature type="binding site" evidence="13">
    <location>
        <position position="190"/>
    </location>
    <ligand>
        <name>Mg(2+)</name>
        <dbReference type="ChEBI" id="CHEBI:18420"/>
    </ligand>
</feature>
<evidence type="ECO:0000256" key="10">
    <source>
        <dbReference type="PIRSR" id="PIRSR605478-1"/>
    </source>
</evidence>
<dbReference type="InterPro" id="IPR029061">
    <property type="entry name" value="THDP-binding"/>
</dbReference>
<evidence type="ECO:0000256" key="5">
    <source>
        <dbReference type="ARBA" id="ARBA00022679"/>
    </source>
</evidence>
<feature type="active site" description="Proton donor" evidence="10">
    <location>
        <position position="418"/>
    </location>
</feature>
<name>A0A0B1P7J7_UNCNE</name>
<evidence type="ECO:0000256" key="14">
    <source>
        <dbReference type="PIRSR" id="PIRSR605478-5"/>
    </source>
</evidence>
<dbReference type="InterPro" id="IPR005478">
    <property type="entry name" value="Transketolase_bac-like"/>
</dbReference>
<dbReference type="HOGENOM" id="CLU_009227_0_0_1"/>
<feature type="binding site" evidence="12">
    <location>
        <position position="159"/>
    </location>
    <ligand>
        <name>thiamine diphosphate</name>
        <dbReference type="ChEBI" id="CHEBI:58937"/>
    </ligand>
</feature>
<evidence type="ECO:0000256" key="3">
    <source>
        <dbReference type="ARBA" id="ARBA00011738"/>
    </source>
</evidence>
<evidence type="ECO:0000256" key="9">
    <source>
        <dbReference type="ARBA" id="ARBA00049473"/>
    </source>
</evidence>
<dbReference type="OMA" id="ADYMRGS"/>
<feature type="site" description="Important for catalytic activity" evidence="14">
    <location>
        <position position="264"/>
    </location>
</feature>
<keyword evidence="7 13" id="KW-0460">Magnesium</keyword>
<comment type="cofactor">
    <cofactor evidence="1">
        <name>Co(2+)</name>
        <dbReference type="ChEBI" id="CHEBI:48828"/>
    </cofactor>
</comment>
<feature type="binding site" evidence="12">
    <location>
        <begin position="117"/>
        <end position="119"/>
    </location>
    <ligand>
        <name>thiamine diphosphate</name>
        <dbReference type="ChEBI" id="CHEBI:58937"/>
    </ligand>
</feature>
<dbReference type="CDD" id="cd07033">
    <property type="entry name" value="TPP_PYR_DXS_TK_like"/>
    <property type="match status" value="1"/>
</dbReference>
<dbReference type="InterPro" id="IPR005475">
    <property type="entry name" value="Transketolase-like_Pyr-bd"/>
</dbReference>
<dbReference type="InterPro" id="IPR049557">
    <property type="entry name" value="Transketolase_CS"/>
</dbReference>
<dbReference type="PROSITE" id="PS00801">
    <property type="entry name" value="TRANSKETOLASE_1"/>
    <property type="match status" value="1"/>
</dbReference>
<feature type="binding site" evidence="11">
    <location>
        <position position="468"/>
    </location>
    <ligand>
        <name>substrate</name>
    </ligand>
</feature>
<comment type="caution">
    <text evidence="17">The sequence shown here is derived from an EMBL/GenBank/DDBJ whole genome shotgun (WGS) entry which is preliminary data.</text>
</comment>
<evidence type="ECO:0000256" key="7">
    <source>
        <dbReference type="ARBA" id="ARBA00022842"/>
    </source>
</evidence>
<feature type="domain" description="Transketolase-like pyrimidine-binding" evidence="16">
    <location>
        <begin position="356"/>
        <end position="532"/>
    </location>
</feature>
<dbReference type="EC" id="2.2.1.1" evidence="4 15"/>
<comment type="subunit">
    <text evidence="3 15">Homodimer.</text>
</comment>
<dbReference type="Gene3D" id="3.40.50.920">
    <property type="match status" value="1"/>
</dbReference>
<accession>A0A0B1P7J7</accession>
<keyword evidence="8 12" id="KW-0786">Thiamine pyrophosphate</keyword>
<feature type="binding site" evidence="11">
    <location>
        <position position="527"/>
    </location>
    <ligand>
        <name>substrate</name>
    </ligand>
</feature>
<dbReference type="InterPro" id="IPR009014">
    <property type="entry name" value="Transketo_C/PFOR_II"/>
</dbReference>
<dbReference type="GO" id="GO:0005829">
    <property type="term" value="C:cytosol"/>
    <property type="evidence" value="ECO:0007669"/>
    <property type="project" value="TreeGrafter"/>
</dbReference>
<dbReference type="FunFam" id="3.40.50.970:FF:000003">
    <property type="entry name" value="Transketolase"/>
    <property type="match status" value="1"/>
</dbReference>
<evidence type="ECO:0000256" key="1">
    <source>
        <dbReference type="ARBA" id="ARBA00001941"/>
    </source>
</evidence>
<feature type="binding site" evidence="12">
    <location>
        <position position="264"/>
    </location>
    <ligand>
        <name>thiamine diphosphate</name>
        <dbReference type="ChEBI" id="CHEBI:58937"/>
    </ligand>
</feature>
<dbReference type="OrthoDB" id="10267175at2759"/>
<dbReference type="InterPro" id="IPR005474">
    <property type="entry name" value="Transketolase_N"/>
</dbReference>
<feature type="binding site" evidence="13">
    <location>
        <position position="158"/>
    </location>
    <ligand>
        <name>Mg(2+)</name>
        <dbReference type="ChEBI" id="CHEBI:18420"/>
    </ligand>
</feature>
<dbReference type="SUPFAM" id="SSF52518">
    <property type="entry name" value="Thiamin diphosphate-binding fold (THDP-binding)"/>
    <property type="match status" value="2"/>
</dbReference>
<keyword evidence="6 13" id="KW-0479">Metal-binding</keyword>
<feature type="binding site" evidence="11">
    <location>
        <position position="480"/>
    </location>
    <ligand>
        <name>substrate</name>
    </ligand>
</feature>
<dbReference type="FunFam" id="3.40.50.970:FF:000004">
    <property type="entry name" value="Transketolase"/>
    <property type="match status" value="1"/>
</dbReference>
<dbReference type="FunFam" id="3.40.50.920:FF:000003">
    <property type="entry name" value="Transketolase"/>
    <property type="match status" value="1"/>
</dbReference>
<evidence type="ECO:0000256" key="15">
    <source>
        <dbReference type="RuleBase" id="RU004996"/>
    </source>
</evidence>
<evidence type="ECO:0000256" key="13">
    <source>
        <dbReference type="PIRSR" id="PIRSR605478-4"/>
    </source>
</evidence>
<evidence type="ECO:0000256" key="6">
    <source>
        <dbReference type="ARBA" id="ARBA00022723"/>
    </source>
</evidence>
<evidence type="ECO:0000259" key="16">
    <source>
        <dbReference type="SMART" id="SM00861"/>
    </source>
</evidence>
<keyword evidence="5 15" id="KW-0808">Transferase</keyword>
<dbReference type="InterPro" id="IPR055152">
    <property type="entry name" value="Transketolase-like_C_2"/>
</dbReference>
<feature type="binding site" evidence="11">
    <location>
        <position position="29"/>
    </location>
    <ligand>
        <name>substrate</name>
    </ligand>
</feature>
<dbReference type="GO" id="GO:0005634">
    <property type="term" value="C:nucleus"/>
    <property type="evidence" value="ECO:0007669"/>
    <property type="project" value="TreeGrafter"/>
</dbReference>
<evidence type="ECO:0000256" key="12">
    <source>
        <dbReference type="PIRSR" id="PIRSR605478-3"/>
    </source>
</evidence>
<reference evidence="17 18" key="1">
    <citation type="journal article" date="2014" name="BMC Genomics">
        <title>Adaptive genomic structural variation in the grape powdery mildew pathogen, Erysiphe necator.</title>
        <authorList>
            <person name="Jones L."/>
            <person name="Riaz S."/>
            <person name="Morales-Cruz A."/>
            <person name="Amrine K.C."/>
            <person name="McGuire B."/>
            <person name="Gubler W.D."/>
            <person name="Walker M.A."/>
            <person name="Cantu D."/>
        </authorList>
    </citation>
    <scope>NUCLEOTIDE SEQUENCE [LARGE SCALE GENOMIC DNA]</scope>
    <source>
        <strain evidence="18">c</strain>
    </source>
</reference>
<keyword evidence="15" id="KW-0106">Calcium</keyword>
<feature type="binding site" evidence="11">
    <location>
        <position position="386"/>
    </location>
    <ligand>
        <name>substrate</name>
    </ligand>
</feature>
<dbReference type="GO" id="GO:0046872">
    <property type="term" value="F:metal ion binding"/>
    <property type="evidence" value="ECO:0007669"/>
    <property type="project" value="UniProtKB-KW"/>
</dbReference>
<dbReference type="PANTHER" id="PTHR43522">
    <property type="entry name" value="TRANSKETOLASE"/>
    <property type="match status" value="1"/>
</dbReference>
<evidence type="ECO:0000256" key="2">
    <source>
        <dbReference type="ARBA" id="ARBA00007131"/>
    </source>
</evidence>
<evidence type="ECO:0000313" key="18">
    <source>
        <dbReference type="Proteomes" id="UP000030854"/>
    </source>
</evidence>
<comment type="similarity">
    <text evidence="2 15">Belongs to the transketolase family.</text>
</comment>
<dbReference type="GO" id="GO:0004802">
    <property type="term" value="F:transketolase activity"/>
    <property type="evidence" value="ECO:0007669"/>
    <property type="project" value="UniProtKB-EC"/>
</dbReference>
<comment type="function">
    <text evidence="15">Catalyzes the transfer of a two-carbon ketol group from a ketose donor to an aldose acceptor, via a covalent intermediate with the cofactor thiamine pyrophosphate.</text>
</comment>
<feature type="binding site" evidence="13">
    <location>
        <position position="188"/>
    </location>
    <ligand>
        <name>Mg(2+)</name>
        <dbReference type="ChEBI" id="CHEBI:18420"/>
    </ligand>
</feature>
<dbReference type="Gene3D" id="3.40.50.970">
    <property type="match status" value="2"/>
</dbReference>
<dbReference type="STRING" id="52586.A0A0B1P7J7"/>
<comment type="cofactor">
    <cofactor evidence="12">
        <name>thiamine diphosphate</name>
        <dbReference type="ChEBI" id="CHEBI:58937"/>
    </cofactor>
    <text evidence="12">Binds 1 thiamine pyrophosphate per subunit. During the reaction, the substrate forms a covalent intermediate with the cofactor.</text>
</comment>
<dbReference type="Proteomes" id="UP000030854">
    <property type="component" value="Unassembled WGS sequence"/>
</dbReference>
<dbReference type="InterPro" id="IPR020826">
    <property type="entry name" value="Transketolase_BS"/>
</dbReference>
<sequence length="685" mass="75110">MGYSVLDTQAINTIRLLAVDATFKCNSGHPGAPMGMAPVAHVLFNKIMNYNPKNSKWINRDRFVLSNGHGCMLQYALLHLAGYKLSMEDIKAFRTVGSLTPGHPESHETDGVEVTTGPLGQGFASAVGLAIAQQHLAGVYNKPGFNIFDNYTYIFLGDGCMMEGIASEAASLAGHLKLGNIIAIYDDNGISIDGDVKCAFTEDVNKRFEAYGWHTITVGDGDNDLEGMEAAIKACQEVKDKPSLIKLRTTIGFGSLLQGTPGVHGNALKENDIKQIKVKFGFNPEESFVVPQAVYDLYNCRAAEGASKEKEWNQLFEKYSQSFKTEAIEIKRRANGDLPENWEKCLPTYSPSDSAVATRKLSEIVLQSIYKTIPELIGGSADLTGSNLTRWKDAVDFQPPSSGIGDWTGRYIRYGVREHAMGAIMNGLASYGLIIPFGGTFLNFVSYAAGAVRIGALSHIRNIWVATHDSIGLGEDGPTHQPIEVLPHFRALPNCMVWRPADGNETSAAYYVAITSKNTPSILALSRQNLPQLENSTIGNAIKGGYTIFEDQRADVTLVSTGSEVSICIDAVKYLNDNHCIKARVVSMPCFEVFDSQPYDYRLSVLPDGIPILSVEPSSTLGWERYSHEQFGLNRFGASGAYKDIYKKFEFTPQGISNRAVATINFWKGVPNIRSPLRRAFEQIM</sequence>
<feature type="binding site" evidence="11">
    <location>
        <position position="359"/>
    </location>
    <ligand>
        <name>substrate</name>
    </ligand>
</feature>
<comment type="catalytic activity">
    <reaction evidence="9 15">
        <text>D-sedoheptulose 7-phosphate + D-glyceraldehyde 3-phosphate = aldehydo-D-ribose 5-phosphate + D-xylulose 5-phosphate</text>
        <dbReference type="Rhea" id="RHEA:10508"/>
        <dbReference type="ChEBI" id="CHEBI:57483"/>
        <dbReference type="ChEBI" id="CHEBI:57737"/>
        <dbReference type="ChEBI" id="CHEBI:58273"/>
        <dbReference type="ChEBI" id="CHEBI:59776"/>
        <dbReference type="EC" id="2.2.1.1"/>
    </reaction>
</comment>
<dbReference type="Pfam" id="PF02779">
    <property type="entry name" value="Transket_pyr"/>
    <property type="match status" value="1"/>
</dbReference>
<feature type="binding site" evidence="11">
    <location>
        <position position="264"/>
    </location>
    <ligand>
        <name>substrate</name>
    </ligand>
</feature>
<dbReference type="NCBIfam" id="TIGR00232">
    <property type="entry name" value="tktlase_bact"/>
    <property type="match status" value="1"/>
</dbReference>
<proteinExistence type="inferred from homology"/>
<dbReference type="Pfam" id="PF22613">
    <property type="entry name" value="Transketolase_C_1"/>
    <property type="match status" value="1"/>
</dbReference>
<protein>
    <recommendedName>
        <fullName evidence="4 15">Transketolase</fullName>
        <ecNumber evidence="4 15">2.2.1.1</ecNumber>
    </recommendedName>
</protein>
<evidence type="ECO:0000256" key="8">
    <source>
        <dbReference type="ARBA" id="ARBA00023052"/>
    </source>
</evidence>
<organism evidence="17 18">
    <name type="scientific">Uncinula necator</name>
    <name type="common">Grape powdery mildew</name>
    <dbReference type="NCBI Taxonomy" id="52586"/>
    <lineage>
        <taxon>Eukaryota</taxon>
        <taxon>Fungi</taxon>
        <taxon>Dikarya</taxon>
        <taxon>Ascomycota</taxon>
        <taxon>Pezizomycotina</taxon>
        <taxon>Leotiomycetes</taxon>
        <taxon>Erysiphales</taxon>
        <taxon>Erysiphaceae</taxon>
        <taxon>Erysiphe</taxon>
    </lineage>
</organism>
<dbReference type="GO" id="GO:0006098">
    <property type="term" value="P:pentose-phosphate shunt"/>
    <property type="evidence" value="ECO:0007669"/>
    <property type="project" value="TreeGrafter"/>
</dbReference>
<evidence type="ECO:0000256" key="11">
    <source>
        <dbReference type="PIRSR" id="PIRSR605478-2"/>
    </source>
</evidence>
<gene>
    <name evidence="17" type="ORF">EV44_g0863</name>
</gene>
<feature type="binding site" evidence="11">
    <location>
        <position position="476"/>
    </location>
    <ligand>
        <name>substrate</name>
    </ligand>
</feature>
<dbReference type="SUPFAM" id="SSF52922">
    <property type="entry name" value="TK C-terminal domain-like"/>
    <property type="match status" value="1"/>
</dbReference>
<feature type="binding site" evidence="12">
    <location>
        <position position="69"/>
    </location>
    <ligand>
        <name>thiamine diphosphate</name>
        <dbReference type="ChEBI" id="CHEBI:58937"/>
    </ligand>
</feature>
<dbReference type="AlphaFoldDB" id="A0A0B1P7J7"/>
<comment type="cofactor">
    <cofactor evidence="13">
        <name>Mg(2+)</name>
        <dbReference type="ChEBI" id="CHEBI:18420"/>
    </cofactor>
    <text evidence="13">Binds 1 Mg(2+) ion per subunit. Can also utilize other divalent metal cations, such as Ca(2+), Mn(2+) and Co(2+).</text>
</comment>
<comment type="cofactor">
    <cofactor evidence="15">
        <name>Mg(2+)</name>
        <dbReference type="ChEBI" id="CHEBI:18420"/>
    </cofactor>
    <cofactor evidence="15">
        <name>Ca(2+)</name>
        <dbReference type="ChEBI" id="CHEBI:29108"/>
    </cofactor>
    <cofactor evidence="15">
        <name>Mn(2+)</name>
        <dbReference type="ChEBI" id="CHEBI:29035"/>
    </cofactor>
    <cofactor evidence="15">
        <name>Co(2+)</name>
        <dbReference type="ChEBI" id="CHEBI:48828"/>
    </cofactor>
    <text evidence="15">Binds 1 Mg(2+) ion per subunit. Can also utilize other divalent metal cations, such as Ca(2+), Mn(2+) and Co(2+).</text>
</comment>
<dbReference type="SMART" id="SM00861">
    <property type="entry name" value="Transket_pyr"/>
    <property type="match status" value="1"/>
</dbReference>
<feature type="site" description="Important for catalytic activity" evidence="14">
    <location>
        <position position="29"/>
    </location>
</feature>
<keyword evidence="18" id="KW-1185">Reference proteome</keyword>
<dbReference type="PROSITE" id="PS00802">
    <property type="entry name" value="TRANSKETOLASE_2"/>
    <property type="match status" value="1"/>
</dbReference>
<dbReference type="InterPro" id="IPR033247">
    <property type="entry name" value="Transketolase_fam"/>
</dbReference>
<evidence type="ECO:0000313" key="17">
    <source>
        <dbReference type="EMBL" id="KHJ32649.1"/>
    </source>
</evidence>
<dbReference type="Pfam" id="PF00456">
    <property type="entry name" value="Transketolase_N"/>
    <property type="match status" value="1"/>
</dbReference>
<dbReference type="EMBL" id="JNVN01001915">
    <property type="protein sequence ID" value="KHJ32649.1"/>
    <property type="molecule type" value="Genomic_DNA"/>
</dbReference>
<feature type="binding site" evidence="12">
    <location>
        <position position="444"/>
    </location>
    <ligand>
        <name>thiamine diphosphate</name>
        <dbReference type="ChEBI" id="CHEBI:58937"/>
    </ligand>
</feature>
<dbReference type="PANTHER" id="PTHR43522:SF2">
    <property type="entry name" value="TRANSKETOLASE 1-RELATED"/>
    <property type="match status" value="1"/>
</dbReference>
<dbReference type="CDD" id="cd02012">
    <property type="entry name" value="TPP_TK"/>
    <property type="match status" value="1"/>
</dbReference>
<evidence type="ECO:0000256" key="4">
    <source>
        <dbReference type="ARBA" id="ARBA00013152"/>
    </source>
</evidence>
<feature type="binding site" evidence="12">
    <location>
        <position position="188"/>
    </location>
    <ligand>
        <name>thiamine diphosphate</name>
        <dbReference type="ChEBI" id="CHEBI:58937"/>
    </ligand>
</feature>